<dbReference type="EMBL" id="VWSF01000021">
    <property type="protein sequence ID" value="KAA5541584.1"/>
    <property type="molecule type" value="Genomic_DNA"/>
</dbReference>
<keyword evidence="2" id="KW-1185">Reference proteome</keyword>
<dbReference type="Proteomes" id="UP000323426">
    <property type="component" value="Unassembled WGS sequence"/>
</dbReference>
<dbReference type="InterPro" id="IPR059231">
    <property type="entry name" value="Leader_pinensin"/>
</dbReference>
<reference evidence="1 2" key="1">
    <citation type="submission" date="2019-09" db="EMBL/GenBank/DDBJ databases">
        <title>Genome sequence and assembly of Adhaeribacter sp.</title>
        <authorList>
            <person name="Chhetri G."/>
        </authorList>
    </citation>
    <scope>NUCLEOTIDE SEQUENCE [LARGE SCALE GENOMIC DNA]</scope>
    <source>
        <strain evidence="1 2">DK36</strain>
    </source>
</reference>
<evidence type="ECO:0000313" key="1">
    <source>
        <dbReference type="EMBL" id="KAA5541584.1"/>
    </source>
</evidence>
<sequence>MKNQKLNLDELKVQSFVTDFDKEQEQTQDVNGGGSYQIYCVSQRTLQKDCFFVPVTTTKFTDIWSLGCSYGCPNTIDISDVIDNPVVRF</sequence>
<protein>
    <submittedName>
        <fullName evidence="1">Uncharacterized protein</fullName>
    </submittedName>
</protein>
<organism evidence="1 2">
    <name type="scientific">Adhaeribacter rhizoryzae</name>
    <dbReference type="NCBI Taxonomy" id="2607907"/>
    <lineage>
        <taxon>Bacteria</taxon>
        <taxon>Pseudomonadati</taxon>
        <taxon>Bacteroidota</taxon>
        <taxon>Cytophagia</taxon>
        <taxon>Cytophagales</taxon>
        <taxon>Hymenobacteraceae</taxon>
        <taxon>Adhaeribacter</taxon>
    </lineage>
</organism>
<gene>
    <name evidence="1" type="ORF">F0145_20430</name>
</gene>
<dbReference type="NCBIfam" id="NF038180">
    <property type="entry name" value="leader_pinensin"/>
    <property type="match status" value="1"/>
</dbReference>
<proteinExistence type="predicted"/>
<comment type="caution">
    <text evidence="1">The sequence shown here is derived from an EMBL/GenBank/DDBJ whole genome shotgun (WGS) entry which is preliminary data.</text>
</comment>
<dbReference type="RefSeq" id="WP_150091438.1">
    <property type="nucleotide sequence ID" value="NZ_VWSF01000021.1"/>
</dbReference>
<evidence type="ECO:0000313" key="2">
    <source>
        <dbReference type="Proteomes" id="UP000323426"/>
    </source>
</evidence>
<name>A0A5M6D271_9BACT</name>
<accession>A0A5M6D271</accession>
<dbReference type="AlphaFoldDB" id="A0A5M6D271"/>